<organism evidence="12 13">
    <name type="scientific">Exaiptasia diaphana</name>
    <name type="common">Tropical sea anemone</name>
    <name type="synonym">Aiptasia pulchella</name>
    <dbReference type="NCBI Taxonomy" id="2652724"/>
    <lineage>
        <taxon>Eukaryota</taxon>
        <taxon>Metazoa</taxon>
        <taxon>Cnidaria</taxon>
        <taxon>Anthozoa</taxon>
        <taxon>Hexacorallia</taxon>
        <taxon>Actiniaria</taxon>
        <taxon>Aiptasiidae</taxon>
        <taxon>Exaiptasia</taxon>
    </lineage>
</organism>
<evidence type="ECO:0000313" key="12">
    <source>
        <dbReference type="EnsemblMetazoa" id="XP_028518984.1"/>
    </source>
</evidence>
<dbReference type="GO" id="GO:0035556">
    <property type="term" value="P:intracellular signal transduction"/>
    <property type="evidence" value="ECO:0007669"/>
    <property type="project" value="InterPro"/>
</dbReference>
<dbReference type="InterPro" id="IPR015359">
    <property type="entry name" value="PLC_EF-hand-like"/>
</dbReference>
<dbReference type="GeneID" id="110252275"/>
<dbReference type="SUPFAM" id="SSF51695">
    <property type="entry name" value="PLC-like phosphodiesterases"/>
    <property type="match status" value="1"/>
</dbReference>
<dbReference type="InterPro" id="IPR000008">
    <property type="entry name" value="C2_dom"/>
</dbReference>
<evidence type="ECO:0000256" key="3">
    <source>
        <dbReference type="ARBA" id="ARBA00022490"/>
    </source>
</evidence>
<dbReference type="PRINTS" id="PR00390">
    <property type="entry name" value="PHPHLIPASEC"/>
</dbReference>
<keyword evidence="7" id="KW-0807">Transducer</keyword>
<dbReference type="Pfam" id="PF00388">
    <property type="entry name" value="PI-PLC-X"/>
    <property type="match status" value="1"/>
</dbReference>
<dbReference type="Gene3D" id="1.10.238.10">
    <property type="entry name" value="EF-hand"/>
    <property type="match status" value="1"/>
</dbReference>
<dbReference type="InterPro" id="IPR001192">
    <property type="entry name" value="PI-PLC_fam"/>
</dbReference>
<name>A0A913YUV5_EXADI</name>
<evidence type="ECO:0000256" key="5">
    <source>
        <dbReference type="ARBA" id="ARBA00022963"/>
    </source>
</evidence>
<dbReference type="PROSITE" id="PS50008">
    <property type="entry name" value="PIPLC_Y_DOMAIN"/>
    <property type="match status" value="1"/>
</dbReference>
<evidence type="ECO:0000256" key="7">
    <source>
        <dbReference type="ARBA" id="ARBA00023224"/>
    </source>
</evidence>
<dbReference type="InterPro" id="IPR035892">
    <property type="entry name" value="C2_domain_sf"/>
</dbReference>
<dbReference type="SUPFAM" id="SSF47473">
    <property type="entry name" value="EF-hand"/>
    <property type="match status" value="1"/>
</dbReference>
<evidence type="ECO:0000259" key="10">
    <source>
        <dbReference type="PROSITE" id="PS50004"/>
    </source>
</evidence>
<protein>
    <recommendedName>
        <fullName evidence="2 8">Phosphoinositide phospholipase C</fullName>
        <ecNumber evidence="2 8">3.1.4.11</ecNumber>
    </recommendedName>
</protein>
<dbReference type="PANTHER" id="PTHR10336">
    <property type="entry name" value="PHOSPHOINOSITIDE-SPECIFIC PHOSPHOLIPASE C FAMILY PROTEIN"/>
    <property type="match status" value="1"/>
</dbReference>
<comment type="catalytic activity">
    <reaction evidence="8">
        <text>a 1,2-diacyl-sn-glycero-3-phospho-(1D-myo-inositol-4,5-bisphosphate) + H2O = 1D-myo-inositol 1,4,5-trisphosphate + a 1,2-diacyl-sn-glycerol + H(+)</text>
        <dbReference type="Rhea" id="RHEA:33179"/>
        <dbReference type="ChEBI" id="CHEBI:15377"/>
        <dbReference type="ChEBI" id="CHEBI:15378"/>
        <dbReference type="ChEBI" id="CHEBI:17815"/>
        <dbReference type="ChEBI" id="CHEBI:58456"/>
        <dbReference type="ChEBI" id="CHEBI:203600"/>
        <dbReference type="EC" id="3.1.4.11"/>
    </reaction>
</comment>
<evidence type="ECO:0000256" key="4">
    <source>
        <dbReference type="ARBA" id="ARBA00022801"/>
    </source>
</evidence>
<evidence type="ECO:0000256" key="8">
    <source>
        <dbReference type="RuleBase" id="RU361133"/>
    </source>
</evidence>
<reference evidence="12" key="1">
    <citation type="submission" date="2022-11" db="UniProtKB">
        <authorList>
            <consortium name="EnsemblMetazoa"/>
        </authorList>
    </citation>
    <scope>IDENTIFICATION</scope>
</reference>
<dbReference type="KEGG" id="epa:110252275"/>
<comment type="subcellular location">
    <subcellularLocation>
        <location evidence="1">Cytoplasm</location>
    </subcellularLocation>
</comment>
<dbReference type="FunFam" id="1.10.238.10:FF:000005">
    <property type="entry name" value="Phosphoinositide phospholipase C"/>
    <property type="match status" value="1"/>
</dbReference>
<feature type="compositionally biased region" description="Basic and acidic residues" evidence="9">
    <location>
        <begin position="484"/>
        <end position="501"/>
    </location>
</feature>
<dbReference type="SMART" id="SM00148">
    <property type="entry name" value="PLCXc"/>
    <property type="match status" value="1"/>
</dbReference>
<feature type="domain" description="PI-PLC Y-box" evidence="11">
    <location>
        <begin position="514"/>
        <end position="630"/>
    </location>
</feature>
<dbReference type="Gene3D" id="2.60.40.150">
    <property type="entry name" value="C2 domain"/>
    <property type="match status" value="1"/>
</dbReference>
<dbReference type="EnsemblMetazoa" id="XM_028663183.1">
    <property type="protein sequence ID" value="XP_028518984.1"/>
    <property type="gene ID" value="LOC110252275"/>
</dbReference>
<keyword evidence="5 8" id="KW-0442">Lipid degradation</keyword>
<evidence type="ECO:0000259" key="11">
    <source>
        <dbReference type="PROSITE" id="PS50008"/>
    </source>
</evidence>
<evidence type="ECO:0000256" key="2">
    <source>
        <dbReference type="ARBA" id="ARBA00012368"/>
    </source>
</evidence>
<dbReference type="InterPro" id="IPR017946">
    <property type="entry name" value="PLC-like_Pdiesterase_TIM-brl"/>
</dbReference>
<dbReference type="CDD" id="cd00275">
    <property type="entry name" value="C2_PLC_like"/>
    <property type="match status" value="1"/>
</dbReference>
<feature type="region of interest" description="Disordered" evidence="9">
    <location>
        <begin position="438"/>
        <end position="507"/>
    </location>
</feature>
<evidence type="ECO:0000313" key="13">
    <source>
        <dbReference type="Proteomes" id="UP000887567"/>
    </source>
</evidence>
<dbReference type="InterPro" id="IPR000909">
    <property type="entry name" value="PLipase_C_PInositol-sp_X_dom"/>
</dbReference>
<accession>A0A913YUV5</accession>
<evidence type="ECO:0000256" key="9">
    <source>
        <dbReference type="SAM" id="MobiDB-lite"/>
    </source>
</evidence>
<sequence>METAQPDRTVPIQQRWKHMLNKSDMQKYDTITSPTVENKDKTPSKSVQMYLNQNMTSFTYLEGTEESSEEISSISRIYSEQTNSQTFTIELNTKLSMHFKAPSVTLAQDWIYGLKTLISNQQLTHKGVERRDEWLREIFQALSTADHHELKYSDIFKYVLNAKENFVSPAFFKQKLKEYLKSKKLKYREDDGFPRLQNFVEFYKHIFDRKEMVNLFRRVASDGTFITTSDLQYFLTEQQYQKNVTHDHCKEIIVTNEVTQAGKENLQLNIDGFTHFMQKEKLFNPKHDGVYQDMSQPLTHYYIASSHNTYLCGKQLSGDSSAEAYSDVLKKGCRCVELDCWDGDDGEPIVYHGHTLTTKILFKDIIKAINDSAFMTSSYPVIVSLENHCSLDVQKKMASYLVEILADKMYTIPVDKSRSEFPSPEFFKHKILIRGKVGSMDDEEDSNDSKPKSDNLKMEKKEEENKKEEREKKVVSSQGGEDVNMAKEHPESSSQTRERKISSTTKRKTIAKELSNLINYTSNAKFVSFEESDRSGKYWQSSSFVEGDMEYHADKNAEAFIRFNRRQLSRIYPGGLRIDSSNYNPIKPWSIGSQIVALNHQTDDEGMALYDGKFRQNGRAGYILKPQFLRDPSIKFNPNVTKPRAGSKVLKMTIISGQQLPDQPNSSWSVVKDEPDPYVQVQIQGVPSDEYTFTTKALCDNSFNPIWNQSFETNVLVPELAMVAFSVYDKDVGFDDFIGQAVLPFESMQQGYRHVPLMDKEGEVLPYASIFVHVICADLKQDSPSTR</sequence>
<dbReference type="SUPFAM" id="SSF49562">
    <property type="entry name" value="C2 domain (Calcium/lipid-binding domain, CaLB)"/>
    <property type="match status" value="1"/>
</dbReference>
<dbReference type="Gene3D" id="3.20.20.190">
    <property type="entry name" value="Phosphatidylinositol (PI) phosphodiesterase"/>
    <property type="match status" value="1"/>
</dbReference>
<dbReference type="Proteomes" id="UP000887567">
    <property type="component" value="Unplaced"/>
</dbReference>
<dbReference type="GO" id="GO:0005737">
    <property type="term" value="C:cytoplasm"/>
    <property type="evidence" value="ECO:0007669"/>
    <property type="project" value="UniProtKB-SubCell"/>
</dbReference>
<evidence type="ECO:0000256" key="1">
    <source>
        <dbReference type="ARBA" id="ARBA00004496"/>
    </source>
</evidence>
<dbReference type="PROSITE" id="PS50004">
    <property type="entry name" value="C2"/>
    <property type="match status" value="1"/>
</dbReference>
<dbReference type="EC" id="3.1.4.11" evidence="2 8"/>
<dbReference type="InterPro" id="IPR011992">
    <property type="entry name" value="EF-hand-dom_pair"/>
</dbReference>
<dbReference type="AlphaFoldDB" id="A0A913YUV5"/>
<dbReference type="SMART" id="SM00239">
    <property type="entry name" value="C2"/>
    <property type="match status" value="1"/>
</dbReference>
<proteinExistence type="predicted"/>
<feature type="compositionally biased region" description="Basic and acidic residues" evidence="9">
    <location>
        <begin position="447"/>
        <end position="474"/>
    </location>
</feature>
<dbReference type="PANTHER" id="PTHR10336:SF209">
    <property type="entry name" value="PHOSPHOINOSITIDE PHOSPHOLIPASE C"/>
    <property type="match status" value="1"/>
</dbReference>
<dbReference type="Pfam" id="PF00387">
    <property type="entry name" value="PI-PLC-Y"/>
    <property type="match status" value="1"/>
</dbReference>
<feature type="domain" description="C2" evidence="10">
    <location>
        <begin position="630"/>
        <end position="759"/>
    </location>
</feature>
<dbReference type="Pfam" id="PF00168">
    <property type="entry name" value="C2"/>
    <property type="match status" value="1"/>
</dbReference>
<dbReference type="RefSeq" id="XP_028518984.1">
    <property type="nucleotide sequence ID" value="XM_028663183.1"/>
</dbReference>
<dbReference type="OMA" id="EGEAHMT"/>
<keyword evidence="13" id="KW-1185">Reference proteome</keyword>
<dbReference type="GO" id="GO:0005886">
    <property type="term" value="C:plasma membrane"/>
    <property type="evidence" value="ECO:0007669"/>
    <property type="project" value="TreeGrafter"/>
</dbReference>
<dbReference type="OrthoDB" id="269822at2759"/>
<keyword evidence="6 8" id="KW-0443">Lipid metabolism</keyword>
<dbReference type="GO" id="GO:0016042">
    <property type="term" value="P:lipid catabolic process"/>
    <property type="evidence" value="ECO:0007669"/>
    <property type="project" value="UniProtKB-KW"/>
</dbReference>
<dbReference type="InterPro" id="IPR001711">
    <property type="entry name" value="PLipase_C_Pinositol-sp_Y"/>
</dbReference>
<dbReference type="Pfam" id="PF09279">
    <property type="entry name" value="EF-hand_like"/>
    <property type="match status" value="1"/>
</dbReference>
<keyword evidence="3" id="KW-0963">Cytoplasm</keyword>
<dbReference type="FunFam" id="3.20.20.190:FF:000039">
    <property type="entry name" value="Phosphoinositide phospholipase C"/>
    <property type="match status" value="1"/>
</dbReference>
<dbReference type="GO" id="GO:0004435">
    <property type="term" value="F:phosphatidylinositol-4,5-bisphosphate phospholipase C activity"/>
    <property type="evidence" value="ECO:0007669"/>
    <property type="project" value="UniProtKB-EC"/>
</dbReference>
<dbReference type="PROSITE" id="PS50007">
    <property type="entry name" value="PIPLC_X_DOMAIN"/>
    <property type="match status" value="1"/>
</dbReference>
<keyword evidence="4 8" id="KW-0378">Hydrolase</keyword>
<dbReference type="SMART" id="SM00149">
    <property type="entry name" value="PLCYc"/>
    <property type="match status" value="1"/>
</dbReference>
<evidence type="ECO:0000256" key="6">
    <source>
        <dbReference type="ARBA" id="ARBA00023098"/>
    </source>
</evidence>